<evidence type="ECO:0000256" key="7">
    <source>
        <dbReference type="ARBA" id="ARBA00022519"/>
    </source>
</evidence>
<dbReference type="RefSeq" id="WP_048093948.1">
    <property type="nucleotide sequence ID" value="NZ_JMIY01000008.1"/>
</dbReference>
<reference evidence="13 14" key="1">
    <citation type="journal article" date="2013" name="Nature">
        <title>Anaerobic oxidation of methane coupled to nitrate reduction in a novel archaeal lineage.</title>
        <authorList>
            <person name="Haroon M.F."/>
            <person name="Hu S."/>
            <person name="Shi Y."/>
            <person name="Imelfort M."/>
            <person name="Keller J."/>
            <person name="Hugenholtz P."/>
            <person name="Yuan Z."/>
            <person name="Tyson G.W."/>
        </authorList>
    </citation>
    <scope>NUCLEOTIDE SEQUENCE [LARGE SCALE GENOMIC DNA]</scope>
    <source>
        <strain evidence="13 14">ANME-2d</strain>
    </source>
</reference>
<dbReference type="PIRSF" id="PIRSF002764">
    <property type="entry name" value="CcmB"/>
    <property type="match status" value="1"/>
</dbReference>
<feature type="transmembrane region" description="Helical" evidence="12">
    <location>
        <begin position="135"/>
        <end position="156"/>
    </location>
</feature>
<dbReference type="OrthoDB" id="51643at2157"/>
<dbReference type="PANTHER" id="PTHR30070:SF1">
    <property type="entry name" value="CYTOCHROME C BIOGENESIS B-RELATED"/>
    <property type="match status" value="1"/>
</dbReference>
<protein>
    <recommendedName>
        <fullName evidence="4">Heme exporter protein B</fullName>
    </recommendedName>
</protein>
<accession>A0A062V3L6</accession>
<evidence type="ECO:0000256" key="9">
    <source>
        <dbReference type="ARBA" id="ARBA00022748"/>
    </source>
</evidence>
<feature type="transmembrane region" description="Helical" evidence="12">
    <location>
        <begin position="168"/>
        <end position="188"/>
    </location>
</feature>
<keyword evidence="10 12" id="KW-1133">Transmembrane helix</keyword>
<dbReference type="Proteomes" id="UP000027153">
    <property type="component" value="Unassembled WGS sequence"/>
</dbReference>
<evidence type="ECO:0000256" key="4">
    <source>
        <dbReference type="ARBA" id="ARBA00016452"/>
    </source>
</evidence>
<proteinExistence type="inferred from homology"/>
<comment type="function">
    <text evidence="1">Required for the export of heme to the periplasm for the biogenesis of c-type cytochromes.</text>
</comment>
<organism evidence="13 14">
    <name type="scientific">Candidatus Methanoperedens nitratireducens</name>
    <dbReference type="NCBI Taxonomy" id="1392998"/>
    <lineage>
        <taxon>Archaea</taxon>
        <taxon>Methanobacteriati</taxon>
        <taxon>Methanobacteriota</taxon>
        <taxon>Stenosarchaea group</taxon>
        <taxon>Methanomicrobia</taxon>
        <taxon>Methanosarcinales</taxon>
        <taxon>ANME-2 cluster</taxon>
        <taxon>Candidatus Methanoperedentaceae</taxon>
        <taxon>Candidatus Methanoperedens</taxon>
    </lineage>
</organism>
<evidence type="ECO:0000256" key="6">
    <source>
        <dbReference type="ARBA" id="ARBA00022475"/>
    </source>
</evidence>
<dbReference type="GO" id="GO:0015232">
    <property type="term" value="F:heme transmembrane transporter activity"/>
    <property type="evidence" value="ECO:0007669"/>
    <property type="project" value="InterPro"/>
</dbReference>
<feature type="transmembrane region" description="Helical" evidence="12">
    <location>
        <begin position="106"/>
        <end position="129"/>
    </location>
</feature>
<comment type="similarity">
    <text evidence="3">Belongs to the CcmB/CycW/HelB family.</text>
</comment>
<evidence type="ECO:0000256" key="3">
    <source>
        <dbReference type="ARBA" id="ARBA00010544"/>
    </source>
</evidence>
<comment type="subcellular location">
    <subcellularLocation>
        <location evidence="2">Cell inner membrane</location>
        <topology evidence="2">Multi-pass membrane protein</topology>
    </subcellularLocation>
</comment>
<dbReference type="EMBL" id="JMIY01000008">
    <property type="protein sequence ID" value="KCZ70409.1"/>
    <property type="molecule type" value="Genomic_DNA"/>
</dbReference>
<keyword evidence="8 12" id="KW-0812">Transmembrane</keyword>
<evidence type="ECO:0000256" key="1">
    <source>
        <dbReference type="ARBA" id="ARBA00002442"/>
    </source>
</evidence>
<dbReference type="InterPro" id="IPR003544">
    <property type="entry name" value="Cyt_c_biogenesis_CcmB"/>
</dbReference>
<feature type="transmembrane region" description="Helical" evidence="12">
    <location>
        <begin position="57"/>
        <end position="75"/>
    </location>
</feature>
<name>A0A062V3L6_9EURY</name>
<keyword evidence="9" id="KW-0201">Cytochrome c-type biogenesis</keyword>
<dbReference type="GO" id="GO:1903607">
    <property type="term" value="P:cytochrome c biosynthetic process"/>
    <property type="evidence" value="ECO:0007669"/>
    <property type="project" value="TreeGrafter"/>
</dbReference>
<evidence type="ECO:0000313" key="14">
    <source>
        <dbReference type="Proteomes" id="UP000027153"/>
    </source>
</evidence>
<feature type="transmembrane region" description="Helical" evidence="12">
    <location>
        <begin position="20"/>
        <end position="37"/>
    </location>
</feature>
<evidence type="ECO:0000256" key="5">
    <source>
        <dbReference type="ARBA" id="ARBA00022448"/>
    </source>
</evidence>
<evidence type="ECO:0000256" key="11">
    <source>
        <dbReference type="ARBA" id="ARBA00023136"/>
    </source>
</evidence>
<evidence type="ECO:0000256" key="10">
    <source>
        <dbReference type="ARBA" id="ARBA00022989"/>
    </source>
</evidence>
<evidence type="ECO:0000256" key="2">
    <source>
        <dbReference type="ARBA" id="ARBA00004429"/>
    </source>
</evidence>
<evidence type="ECO:0000313" key="13">
    <source>
        <dbReference type="EMBL" id="KCZ70409.1"/>
    </source>
</evidence>
<keyword evidence="14" id="KW-1185">Reference proteome</keyword>
<dbReference type="Pfam" id="PF03379">
    <property type="entry name" value="CcmB"/>
    <property type="match status" value="1"/>
</dbReference>
<dbReference type="AlphaFoldDB" id="A0A062V3L6"/>
<dbReference type="GO" id="GO:0017004">
    <property type="term" value="P:cytochrome complex assembly"/>
    <property type="evidence" value="ECO:0007669"/>
    <property type="project" value="UniProtKB-KW"/>
</dbReference>
<dbReference type="PATRIC" id="fig|1392998.3.peg.3315"/>
<dbReference type="InterPro" id="IPR026031">
    <property type="entry name" value="Cyt_c_CcmB_bac"/>
</dbReference>
<gene>
    <name evidence="13" type="ORF">ANME2D_03324</name>
</gene>
<sequence>MRFLEIASKDLRAEFRTKQMLNSMMIFALLVIVIFSFAFGNEASIFIQGLNRKVVDLLAPGILWIAFTFAGMLGLSRSFAGEKEEGCLEGLKLCPVDRSDIYNGKVLSNAVLMFLTEIIAIPIFVVLFSYDINNIPGLVLVVILGTFGFIFVGTLLSALTVNTRTREILLPVILFPVLIPVILSAVTATGRMLSSGDISEISGELQLLAVYDIIFFIVAQLVFEYTIED</sequence>
<feature type="transmembrane region" description="Helical" evidence="12">
    <location>
        <begin position="208"/>
        <end position="227"/>
    </location>
</feature>
<keyword evidence="5" id="KW-0813">Transport</keyword>
<keyword evidence="7" id="KW-0997">Cell inner membrane</keyword>
<dbReference type="GO" id="GO:0005886">
    <property type="term" value="C:plasma membrane"/>
    <property type="evidence" value="ECO:0007669"/>
    <property type="project" value="UniProtKB-SubCell"/>
</dbReference>
<keyword evidence="11 12" id="KW-0472">Membrane</keyword>
<keyword evidence="6" id="KW-1003">Cell membrane</keyword>
<dbReference type="PANTHER" id="PTHR30070">
    <property type="entry name" value="HEME EXPORTER PROTEIN B"/>
    <property type="match status" value="1"/>
</dbReference>
<evidence type="ECO:0000256" key="12">
    <source>
        <dbReference type="SAM" id="Phobius"/>
    </source>
</evidence>
<comment type="caution">
    <text evidence="13">The sequence shown here is derived from an EMBL/GenBank/DDBJ whole genome shotgun (WGS) entry which is preliminary data.</text>
</comment>
<evidence type="ECO:0000256" key="8">
    <source>
        <dbReference type="ARBA" id="ARBA00022692"/>
    </source>
</evidence>